<dbReference type="EMBL" id="CAHIKZ030004545">
    <property type="protein sequence ID" value="CAE1312129.1"/>
    <property type="molecule type" value="Genomic_DNA"/>
</dbReference>
<name>A0A812DW25_ACAPH</name>
<dbReference type="AlphaFoldDB" id="A0A812DW25"/>
<protein>
    <submittedName>
        <fullName evidence="2">Uncharacterized protein</fullName>
    </submittedName>
</protein>
<keyword evidence="1" id="KW-0812">Transmembrane</keyword>
<sequence length="239" mass="26795">MSQSAVAMMDSCPHPFSYNSLPNFLSPLPYLPSPYSRLLTIILPIKSFILGLPFPRIQHRFSLLTVSQLFILKKQNNKKKKKLVHFSFLFLSFSFFIFFLLSFFLFFFLYHLPPPRLAIPGSRSLSFDLFPFQCFLLILGAHLLVSCAISSTSLSIDLHVYLPIDTRNTPKWVMPFSPPLSLSLSFSPSLSPLSLTLSFLLPLSPPSLSPSFSSPFSLPPLFLSPSPSLPPLSPLSLLP</sequence>
<reference evidence="2" key="1">
    <citation type="submission" date="2021-01" db="EMBL/GenBank/DDBJ databases">
        <authorList>
            <person name="Li R."/>
            <person name="Bekaert M."/>
        </authorList>
    </citation>
    <scope>NUCLEOTIDE SEQUENCE</scope>
    <source>
        <strain evidence="2">Farmed</strain>
    </source>
</reference>
<evidence type="ECO:0000313" key="3">
    <source>
        <dbReference type="Proteomes" id="UP000597762"/>
    </source>
</evidence>
<feature type="transmembrane region" description="Helical" evidence="1">
    <location>
        <begin position="130"/>
        <end position="149"/>
    </location>
</feature>
<comment type="caution">
    <text evidence="2">The sequence shown here is derived from an EMBL/GenBank/DDBJ whole genome shotgun (WGS) entry which is preliminary data.</text>
</comment>
<keyword evidence="1" id="KW-0472">Membrane</keyword>
<keyword evidence="1" id="KW-1133">Transmembrane helix</keyword>
<accession>A0A812DW25</accession>
<evidence type="ECO:0000256" key="1">
    <source>
        <dbReference type="SAM" id="Phobius"/>
    </source>
</evidence>
<proteinExistence type="predicted"/>
<keyword evidence="3" id="KW-1185">Reference proteome</keyword>
<gene>
    <name evidence="2" type="ORF">SPHA_63449</name>
</gene>
<dbReference type="Proteomes" id="UP000597762">
    <property type="component" value="Unassembled WGS sequence"/>
</dbReference>
<feature type="transmembrane region" description="Helical" evidence="1">
    <location>
        <begin position="83"/>
        <end position="110"/>
    </location>
</feature>
<organism evidence="2 3">
    <name type="scientific">Acanthosepion pharaonis</name>
    <name type="common">Pharaoh cuttlefish</name>
    <name type="synonym">Sepia pharaonis</name>
    <dbReference type="NCBI Taxonomy" id="158019"/>
    <lineage>
        <taxon>Eukaryota</taxon>
        <taxon>Metazoa</taxon>
        <taxon>Spiralia</taxon>
        <taxon>Lophotrochozoa</taxon>
        <taxon>Mollusca</taxon>
        <taxon>Cephalopoda</taxon>
        <taxon>Coleoidea</taxon>
        <taxon>Decapodiformes</taxon>
        <taxon>Sepiida</taxon>
        <taxon>Sepiina</taxon>
        <taxon>Sepiidae</taxon>
        <taxon>Acanthosepion</taxon>
    </lineage>
</organism>
<evidence type="ECO:0000313" key="2">
    <source>
        <dbReference type="EMBL" id="CAE1312129.1"/>
    </source>
</evidence>